<dbReference type="SUPFAM" id="SSF52540">
    <property type="entry name" value="P-loop containing nucleoside triphosphate hydrolases"/>
    <property type="match status" value="1"/>
</dbReference>
<feature type="compositionally biased region" description="Basic and acidic residues" evidence="3">
    <location>
        <begin position="853"/>
        <end position="865"/>
    </location>
</feature>
<dbReference type="Pfam" id="PF13517">
    <property type="entry name" value="FG-GAP_3"/>
    <property type="match status" value="2"/>
</dbReference>
<dbReference type="InterPro" id="IPR001806">
    <property type="entry name" value="Small_GTPase"/>
</dbReference>
<dbReference type="PRINTS" id="PR00449">
    <property type="entry name" value="RASTRNSFRMNG"/>
</dbReference>
<evidence type="ECO:0000313" key="4">
    <source>
        <dbReference type="EMBL" id="KAK7240031.1"/>
    </source>
</evidence>
<feature type="compositionally biased region" description="Acidic residues" evidence="3">
    <location>
        <begin position="908"/>
        <end position="928"/>
    </location>
</feature>
<accession>A0ABR1FWJ2</accession>
<keyword evidence="1" id="KW-0732">Signal</keyword>
<keyword evidence="5" id="KW-1185">Reference proteome</keyword>
<comment type="caution">
    <text evidence="4">The sequence shown here is derived from an EMBL/GenBank/DDBJ whole genome shotgun (WGS) entry which is preliminary data.</text>
</comment>
<dbReference type="InterPro" id="IPR013517">
    <property type="entry name" value="FG-GAP"/>
</dbReference>
<evidence type="ECO:0000256" key="3">
    <source>
        <dbReference type="SAM" id="MobiDB-lite"/>
    </source>
</evidence>
<feature type="compositionally biased region" description="Low complexity" evidence="3">
    <location>
        <begin position="797"/>
        <end position="809"/>
    </location>
</feature>
<evidence type="ECO:0000256" key="2">
    <source>
        <dbReference type="ARBA" id="ARBA00022741"/>
    </source>
</evidence>
<dbReference type="Pfam" id="PF00071">
    <property type="entry name" value="Ras"/>
    <property type="match status" value="1"/>
</dbReference>
<dbReference type="InterPro" id="IPR028994">
    <property type="entry name" value="Integrin_alpha_N"/>
</dbReference>
<dbReference type="NCBIfam" id="TIGR00231">
    <property type="entry name" value="small_GTP"/>
    <property type="match status" value="1"/>
</dbReference>
<dbReference type="Proteomes" id="UP001363151">
    <property type="component" value="Unassembled WGS sequence"/>
</dbReference>
<evidence type="ECO:0000313" key="5">
    <source>
        <dbReference type="Proteomes" id="UP001363151"/>
    </source>
</evidence>
<organism evidence="4 5">
    <name type="scientific">Aureococcus anophagefferens</name>
    <name type="common">Harmful bloom alga</name>
    <dbReference type="NCBI Taxonomy" id="44056"/>
    <lineage>
        <taxon>Eukaryota</taxon>
        <taxon>Sar</taxon>
        <taxon>Stramenopiles</taxon>
        <taxon>Ochrophyta</taxon>
        <taxon>Pelagophyceae</taxon>
        <taxon>Pelagomonadales</taxon>
        <taxon>Pelagomonadaceae</taxon>
        <taxon>Aureococcus</taxon>
    </lineage>
</organism>
<feature type="compositionally biased region" description="Pro residues" evidence="3">
    <location>
        <begin position="660"/>
        <end position="704"/>
    </location>
</feature>
<dbReference type="SMART" id="SM00173">
    <property type="entry name" value="RAS"/>
    <property type="match status" value="1"/>
</dbReference>
<feature type="compositionally biased region" description="Basic and acidic residues" evidence="3">
    <location>
        <begin position="815"/>
        <end position="845"/>
    </location>
</feature>
<dbReference type="EMBL" id="JBBJCI010000218">
    <property type="protein sequence ID" value="KAK7240031.1"/>
    <property type="molecule type" value="Genomic_DNA"/>
</dbReference>
<dbReference type="SMART" id="SM00175">
    <property type="entry name" value="RAB"/>
    <property type="match status" value="1"/>
</dbReference>
<dbReference type="SUPFAM" id="SSF69318">
    <property type="entry name" value="Integrin alpha N-terminal domain"/>
    <property type="match status" value="1"/>
</dbReference>
<proteinExistence type="predicted"/>
<dbReference type="InterPro" id="IPR005225">
    <property type="entry name" value="Small_GTP-bd"/>
</dbReference>
<keyword evidence="2" id="KW-0547">Nucleotide-binding</keyword>
<evidence type="ECO:0000256" key="1">
    <source>
        <dbReference type="ARBA" id="ARBA00022729"/>
    </source>
</evidence>
<dbReference type="Gene3D" id="3.40.50.300">
    <property type="entry name" value="P-loop containing nucleotide triphosphate hydrolases"/>
    <property type="match status" value="1"/>
</dbReference>
<sequence length="956" mass="99736">MGGVDRQCKIVLIGDGSVGKSSLIARFRTEGFAPHYAQTIGVDFFEKRLELRGSQAVKLQIWDIGGQSIHSKMLPKYLYKAAVVLIVYDLTNSESLLNVDDWLAALRKVFVDKYTGEKLRMPHTYVVGNKADLLQHRQVTDSDHVRFWQERRLEGGFLTSARSGENVAKAVYATAAHAVGVDLTAYELAFHDRVLNKVDVASAGDAAAGGRTADADRIEEEDRLAELRKRQRASCSCALSDICKFAVSDGAAPPSFSIRAPSEDENAFSEITTLSNGVTSAVAADLGGDGDVEVVVASSTDGKIADYYYDDGEFTWNNAILHQVDDSEPTSVFAGDVDGDGDVDVIAALYGAQQVVLYDNDSTGTLSHVGLIFDGGDATACPMGGGAPAPGAPGAGDDDNACADAGPIRAILADVGDDEALDVLVAFADDQSIGYYYANDADQIVEFATVQASNTYDDPVYVVALDVDGDGALDVACSYPDIGTIYWFLWKNGAWTDYAVDQDAGDPTTLDAADIDGDNDVDLLASNDVVVAYGNVLHEGDDAAFEAAFEVIDVAGGDIDGDGDVDAVAIYSNGYVAACVLVCAGGNPSPTASPSAAPNAAIAWRDDTGNSCSSPDISAVWCRDNGDELFEQTDGAWRSACEAGCQTCLGYCGGSDPAPSAAPSPAPSAKPTAPPSPKPTAPPSAAPSPAPSPGPSAAPSPGPSSAPSSRRPPARGRGPGQGALHAGPPRLRRRGREPGKRAVRALKLSPRRSLAFFAASPKKVAEREPGDAAKARELELNPIRKRSSTPTADEAALRAARASATASALRRGRPAAREERARDRPPVVRRVAGRERRAEGAERAARAAAPRRARADADDAADAARRAPRRRRRHEVVEHAASPTAPPPGAERKEDDGAPDGGGGEAPGADDDGGEAPEPAEEVEDGEAPVDGGGEAPVEDAALVDVPLEVASDAAP</sequence>
<gene>
    <name evidence="4" type="ORF">SO694_0011909</name>
</gene>
<protein>
    <submittedName>
        <fullName evidence="4">Rab28 family GTPase</fullName>
    </submittedName>
</protein>
<name>A0ABR1FWJ2_AURAN</name>
<feature type="region of interest" description="Disordered" evidence="3">
    <location>
        <begin position="656"/>
        <end position="956"/>
    </location>
</feature>
<dbReference type="SMART" id="SM00174">
    <property type="entry name" value="RHO"/>
    <property type="match status" value="1"/>
</dbReference>
<dbReference type="PROSITE" id="PS51419">
    <property type="entry name" value="RAB"/>
    <property type="match status" value="1"/>
</dbReference>
<dbReference type="SMART" id="SM00176">
    <property type="entry name" value="RAN"/>
    <property type="match status" value="1"/>
</dbReference>
<reference evidence="4 5" key="1">
    <citation type="submission" date="2024-03" db="EMBL/GenBank/DDBJ databases">
        <title>Aureococcus anophagefferens CCMP1851 and Kratosvirus quantuckense: Draft genome of a second virus-susceptible host strain in the model system.</title>
        <authorList>
            <person name="Chase E."/>
            <person name="Truchon A.R."/>
            <person name="Schepens W."/>
            <person name="Wilhelm S.W."/>
        </authorList>
    </citation>
    <scope>NUCLEOTIDE SEQUENCE [LARGE SCALE GENOMIC DNA]</scope>
    <source>
        <strain evidence="4 5">CCMP1851</strain>
    </source>
</reference>
<feature type="compositionally biased region" description="Basic and acidic residues" evidence="3">
    <location>
        <begin position="763"/>
        <end position="779"/>
    </location>
</feature>
<dbReference type="InterPro" id="IPR027417">
    <property type="entry name" value="P-loop_NTPase"/>
</dbReference>
<dbReference type="PROSITE" id="PS51421">
    <property type="entry name" value="RAS"/>
    <property type="match status" value="1"/>
</dbReference>
<dbReference type="PANTHER" id="PTHR47978">
    <property type="match status" value="1"/>
</dbReference>